<gene>
    <name evidence="1" type="ORF">GCM10022419_034170</name>
</gene>
<dbReference type="RefSeq" id="WP_345562787.1">
    <property type="nucleotide sequence ID" value="NZ_BAABDQ010000006.1"/>
</dbReference>
<protein>
    <submittedName>
        <fullName evidence="1">Uncharacterized protein</fullName>
    </submittedName>
</protein>
<keyword evidence="2" id="KW-1185">Reference proteome</keyword>
<dbReference type="EMBL" id="BAABDQ010000006">
    <property type="protein sequence ID" value="GAA3551050.1"/>
    <property type="molecule type" value="Genomic_DNA"/>
</dbReference>
<comment type="caution">
    <text evidence="1">The sequence shown here is derived from an EMBL/GenBank/DDBJ whole genome shotgun (WGS) entry which is preliminary data.</text>
</comment>
<sequence>MIALLAIVVALAVAGALLVASYRRRHPFTVIRHDYDTGMTGIWWRDEPGRTYWVRPATLDALRKGALR</sequence>
<organism evidence="1 2">
    <name type="scientific">Nonomuraea rosea</name>
    <dbReference type="NCBI Taxonomy" id="638574"/>
    <lineage>
        <taxon>Bacteria</taxon>
        <taxon>Bacillati</taxon>
        <taxon>Actinomycetota</taxon>
        <taxon>Actinomycetes</taxon>
        <taxon>Streptosporangiales</taxon>
        <taxon>Streptosporangiaceae</taxon>
        <taxon>Nonomuraea</taxon>
    </lineage>
</organism>
<evidence type="ECO:0000313" key="1">
    <source>
        <dbReference type="EMBL" id="GAA3551050.1"/>
    </source>
</evidence>
<accession>A0ABP6WIT3</accession>
<reference evidence="2" key="1">
    <citation type="journal article" date="2019" name="Int. J. Syst. Evol. Microbiol.">
        <title>The Global Catalogue of Microorganisms (GCM) 10K type strain sequencing project: providing services to taxonomists for standard genome sequencing and annotation.</title>
        <authorList>
            <consortium name="The Broad Institute Genomics Platform"/>
            <consortium name="The Broad Institute Genome Sequencing Center for Infectious Disease"/>
            <person name="Wu L."/>
            <person name="Ma J."/>
        </authorList>
    </citation>
    <scope>NUCLEOTIDE SEQUENCE [LARGE SCALE GENOMIC DNA]</scope>
    <source>
        <strain evidence="2">JCM 17326</strain>
    </source>
</reference>
<evidence type="ECO:0000313" key="2">
    <source>
        <dbReference type="Proteomes" id="UP001500630"/>
    </source>
</evidence>
<proteinExistence type="predicted"/>
<dbReference type="Proteomes" id="UP001500630">
    <property type="component" value="Unassembled WGS sequence"/>
</dbReference>
<name>A0ABP6WIT3_9ACTN</name>